<dbReference type="Proteomes" id="UP001165430">
    <property type="component" value="Unassembled WGS sequence"/>
</dbReference>
<proteinExistence type="predicted"/>
<keyword evidence="2" id="KW-1185">Reference proteome</keyword>
<dbReference type="PANTHER" id="PTHR37691:SF1">
    <property type="entry name" value="BLR3518 PROTEIN"/>
    <property type="match status" value="1"/>
</dbReference>
<gene>
    <name evidence="1" type="ORF">MM213_09145</name>
</gene>
<reference evidence="1" key="1">
    <citation type="submission" date="2022-03" db="EMBL/GenBank/DDBJ databases">
        <title>De novo assembled genomes of Belliella spp. (Cyclobacteriaceae) strains.</title>
        <authorList>
            <person name="Szabo A."/>
            <person name="Korponai K."/>
            <person name="Felfoldi T."/>
        </authorList>
    </citation>
    <scope>NUCLEOTIDE SEQUENCE</scope>
    <source>
        <strain evidence="1">DSM 111903</strain>
    </source>
</reference>
<comment type="caution">
    <text evidence="1">The sequence shown here is derived from an EMBL/GenBank/DDBJ whole genome shotgun (WGS) entry which is preliminary data.</text>
</comment>
<sequence>MLEEITIKTYQVTHKHQMKKSLLIIIFSVFLSNLSSAQVISEKQHKILFQLTNANESINEKFLKQLNNVLEAAPNSKIEVVTHGMGIDLLKEESNPLEAEIRALTEKGVEFVICENSLKQRNLKKSSFLNIAKYTPSAIIEIILKQEEGWTYIKAGP</sequence>
<name>A0ABS9VBN7_9BACT</name>
<protein>
    <submittedName>
        <fullName evidence="1">DsrE family protein</fullName>
    </submittedName>
</protein>
<dbReference type="Pfam" id="PF02635">
    <property type="entry name" value="DsrE"/>
    <property type="match status" value="1"/>
</dbReference>
<dbReference type="InterPro" id="IPR003787">
    <property type="entry name" value="Sulphur_relay_DsrE/F-like"/>
</dbReference>
<evidence type="ECO:0000313" key="1">
    <source>
        <dbReference type="EMBL" id="MCH7413649.1"/>
    </source>
</evidence>
<dbReference type="InterPro" id="IPR027396">
    <property type="entry name" value="DsrEFH-like"/>
</dbReference>
<evidence type="ECO:0000313" key="2">
    <source>
        <dbReference type="Proteomes" id="UP001165430"/>
    </source>
</evidence>
<accession>A0ABS9VBN7</accession>
<organism evidence="1 2">
    <name type="scientific">Belliella alkalica</name>
    <dbReference type="NCBI Taxonomy" id="1730871"/>
    <lineage>
        <taxon>Bacteria</taxon>
        <taxon>Pseudomonadati</taxon>
        <taxon>Bacteroidota</taxon>
        <taxon>Cytophagia</taxon>
        <taxon>Cytophagales</taxon>
        <taxon>Cyclobacteriaceae</taxon>
        <taxon>Belliella</taxon>
    </lineage>
</organism>
<dbReference type="PANTHER" id="PTHR37691">
    <property type="entry name" value="BLR3518 PROTEIN"/>
    <property type="match status" value="1"/>
</dbReference>
<dbReference type="EMBL" id="JAKZGO010000006">
    <property type="protein sequence ID" value="MCH7413649.1"/>
    <property type="molecule type" value="Genomic_DNA"/>
</dbReference>
<dbReference type="RefSeq" id="WP_241411575.1">
    <property type="nucleotide sequence ID" value="NZ_JAKZGO010000006.1"/>
</dbReference>
<dbReference type="Gene3D" id="3.40.1260.10">
    <property type="entry name" value="DsrEFH-like"/>
    <property type="match status" value="1"/>
</dbReference>
<dbReference type="SUPFAM" id="SSF75169">
    <property type="entry name" value="DsrEFH-like"/>
    <property type="match status" value="1"/>
</dbReference>